<dbReference type="Pfam" id="PF13556">
    <property type="entry name" value="HTH_30"/>
    <property type="match status" value="1"/>
</dbReference>
<dbReference type="Proteomes" id="UP000751852">
    <property type="component" value="Unassembled WGS sequence"/>
</dbReference>
<dbReference type="PANTHER" id="PTHR33744:SF15">
    <property type="entry name" value="CARBOHYDRATE DIACID REGULATOR"/>
    <property type="match status" value="1"/>
</dbReference>
<dbReference type="Gene3D" id="1.10.10.2840">
    <property type="entry name" value="PucR C-terminal helix-turn-helix domain"/>
    <property type="match status" value="1"/>
</dbReference>
<feature type="domain" description="Putative sugar diacid recognition" evidence="1">
    <location>
        <begin position="3"/>
        <end position="132"/>
    </location>
</feature>
<dbReference type="InterPro" id="IPR042070">
    <property type="entry name" value="PucR_C-HTH_sf"/>
</dbReference>
<proteinExistence type="predicted"/>
<comment type="caution">
    <text evidence="3">The sequence shown here is derived from an EMBL/GenBank/DDBJ whole genome shotgun (WGS) entry which is preliminary data.</text>
</comment>
<dbReference type="Pfam" id="PF05651">
    <property type="entry name" value="Diacid_rec"/>
    <property type="match status" value="1"/>
</dbReference>
<keyword evidence="4" id="KW-1185">Reference proteome</keyword>
<accession>A0ABS0TB92</accession>
<evidence type="ECO:0000259" key="2">
    <source>
        <dbReference type="Pfam" id="PF13556"/>
    </source>
</evidence>
<dbReference type="PANTHER" id="PTHR33744">
    <property type="entry name" value="CARBOHYDRATE DIACID REGULATOR"/>
    <property type="match status" value="1"/>
</dbReference>
<name>A0ABS0TB92_9STAP</name>
<dbReference type="EMBL" id="JABANU010000045">
    <property type="protein sequence ID" value="MBI5976028.1"/>
    <property type="molecule type" value="Genomic_DNA"/>
</dbReference>
<sequence length="376" mass="43464">MIQEKWAEKFVKETSNIIKSNICLTNRRGQVIASSDPQCLGESNSAALMAIERNLPIEVEAENLAFWNMRYPAIIMPIEYQGQLYGAIIVEGNPNDIRMHVRLIKVNAEYIIAQDNERKDDYSQLLSRTQMLSHILFSENKELNKYNRSHFKSLLNLDKPFVVAIICTQTSSKTKLKNIHNTLENWSIPKDDMIQISPQEYVFIFKANKHRGETVKDIHHYINNNSNSAFKSHTLVTIGTFEKDIQGLILSFQHAKTLQSLLCDTGTLSGIFNYEDYELKAICYKMKDVVPPNQNMLISTYEKVIHSGEDNYLGETLEVFFKNHGKLIKTANDLFIHRNTLNYRLKKIHDITKWDPNTIDGMILLRIAQILHSYHQ</sequence>
<protein>
    <submittedName>
        <fullName evidence="3">Sugar diacid utilization regulator</fullName>
    </submittedName>
</protein>
<organism evidence="3 4">
    <name type="scientific">Staphylococcus canis</name>
    <dbReference type="NCBI Taxonomy" id="2724942"/>
    <lineage>
        <taxon>Bacteria</taxon>
        <taxon>Bacillati</taxon>
        <taxon>Bacillota</taxon>
        <taxon>Bacilli</taxon>
        <taxon>Bacillales</taxon>
        <taxon>Staphylococcaceae</taxon>
        <taxon>Staphylococcus</taxon>
    </lineage>
</organism>
<dbReference type="InterPro" id="IPR008599">
    <property type="entry name" value="Diacid_rec"/>
</dbReference>
<reference evidence="3 4" key="1">
    <citation type="submission" date="2020-04" db="EMBL/GenBank/DDBJ databases">
        <title>Staphylococcus species from domestic dog.</title>
        <authorList>
            <person name="Paterson G.K."/>
        </authorList>
    </citation>
    <scope>NUCLEOTIDE SEQUENCE [LARGE SCALE GENOMIC DNA]</scope>
    <source>
        <strain evidence="3 4">H16/1A</strain>
    </source>
</reference>
<evidence type="ECO:0000313" key="4">
    <source>
        <dbReference type="Proteomes" id="UP000751852"/>
    </source>
</evidence>
<feature type="domain" description="PucR C-terminal helix-turn-helix" evidence="2">
    <location>
        <begin position="314"/>
        <end position="368"/>
    </location>
</feature>
<dbReference type="RefSeq" id="WP_198618790.1">
    <property type="nucleotide sequence ID" value="NZ_JABANU010000045.1"/>
</dbReference>
<dbReference type="InterPro" id="IPR025736">
    <property type="entry name" value="PucR_C-HTH_dom"/>
</dbReference>
<gene>
    <name evidence="3" type="ORF">HHH54_10735</name>
</gene>
<evidence type="ECO:0000259" key="1">
    <source>
        <dbReference type="Pfam" id="PF05651"/>
    </source>
</evidence>
<evidence type="ECO:0000313" key="3">
    <source>
        <dbReference type="EMBL" id="MBI5976028.1"/>
    </source>
</evidence>
<dbReference type="InterPro" id="IPR051448">
    <property type="entry name" value="CdaR-like_regulators"/>
</dbReference>